<dbReference type="RefSeq" id="WP_016418753.1">
    <property type="nucleotide sequence ID" value="NZ_AUAB01000033.1"/>
</dbReference>
<dbReference type="PROSITE" id="PS50977">
    <property type="entry name" value="HTH_TETR_2"/>
    <property type="match status" value="1"/>
</dbReference>
<reference evidence="6 7" key="1">
    <citation type="journal article" date="2013" name="Genome Announc.">
        <title>Draft genome sequence of the moderately halophilic gammaproteobacterium Halomonas anticariensis FP35.</title>
        <authorList>
            <person name="Tahrioui A."/>
            <person name="Quesada E."/>
            <person name="Llamas I."/>
        </authorList>
    </citation>
    <scope>NUCLEOTIDE SEQUENCE [LARGE SCALE GENOMIC DNA]</scope>
    <source>
        <strain evidence="7">DSM 16096 / CECT 5854 / LMG 22089 / FP35</strain>
    </source>
</reference>
<dbReference type="Gene3D" id="1.10.357.10">
    <property type="entry name" value="Tetracycline Repressor, domain 2"/>
    <property type="match status" value="1"/>
</dbReference>
<dbReference type="STRING" id="1121939.L861_06835"/>
<dbReference type="OrthoDB" id="9798857at2"/>
<dbReference type="GO" id="GO:0003677">
    <property type="term" value="F:DNA binding"/>
    <property type="evidence" value="ECO:0007669"/>
    <property type="project" value="UniProtKB-UniRule"/>
</dbReference>
<dbReference type="SUPFAM" id="SSF48498">
    <property type="entry name" value="Tetracyclin repressor-like, C-terminal domain"/>
    <property type="match status" value="1"/>
</dbReference>
<dbReference type="InterPro" id="IPR009057">
    <property type="entry name" value="Homeodomain-like_sf"/>
</dbReference>
<feature type="domain" description="HTH tetR-type" evidence="5">
    <location>
        <begin position="9"/>
        <end position="69"/>
    </location>
</feature>
<dbReference type="InterPro" id="IPR036271">
    <property type="entry name" value="Tet_transcr_reg_TetR-rel_C_sf"/>
</dbReference>
<keyword evidence="7" id="KW-1185">Reference proteome</keyword>
<evidence type="ECO:0000256" key="1">
    <source>
        <dbReference type="ARBA" id="ARBA00023015"/>
    </source>
</evidence>
<dbReference type="SUPFAM" id="SSF46689">
    <property type="entry name" value="Homeodomain-like"/>
    <property type="match status" value="1"/>
</dbReference>
<evidence type="ECO:0000256" key="3">
    <source>
        <dbReference type="ARBA" id="ARBA00023163"/>
    </source>
</evidence>
<dbReference type="Proteomes" id="UP000014463">
    <property type="component" value="Unassembled WGS sequence"/>
</dbReference>
<dbReference type="PATRIC" id="fig|1121939.11.peg.4246"/>
<dbReference type="EMBL" id="ASTJ01000042">
    <property type="protein sequence ID" value="EPC00202.1"/>
    <property type="molecule type" value="Genomic_DNA"/>
</dbReference>
<keyword evidence="3" id="KW-0804">Transcription</keyword>
<dbReference type="InterPro" id="IPR001647">
    <property type="entry name" value="HTH_TetR"/>
</dbReference>
<protein>
    <recommendedName>
        <fullName evidence="5">HTH tetR-type domain-containing protein</fullName>
    </recommendedName>
</protein>
<dbReference type="PROSITE" id="PS01081">
    <property type="entry name" value="HTH_TETR_1"/>
    <property type="match status" value="1"/>
</dbReference>
<sequence>MPWSETHKLRTRERILQSAAILFTRQGFDGVSIDAVMKHAGLTRGAFYAHFTSKSELYTQAIRFAARHGAAQLNAEENATARIERYLSEEHLREDSIQCPLACLVSDVAQQDKRVRATYTRLLEGFVDYFSSSTAPGNPARRQVMQQVVTMIGGMAIARTLTDEELANELLDACRELALSLAPEGGSKRP</sequence>
<dbReference type="PRINTS" id="PR00455">
    <property type="entry name" value="HTHTETR"/>
</dbReference>
<organism evidence="6 7">
    <name type="scientific">Litchfieldella anticariensis (strain DSM 16096 / CECT 5854 / CIP 108499 / LMG 22089 / FP35)</name>
    <name type="common">Halomonas anticariensis</name>
    <dbReference type="NCBI Taxonomy" id="1121939"/>
    <lineage>
        <taxon>Bacteria</taxon>
        <taxon>Pseudomonadati</taxon>
        <taxon>Pseudomonadota</taxon>
        <taxon>Gammaproteobacteria</taxon>
        <taxon>Oceanospirillales</taxon>
        <taxon>Halomonadaceae</taxon>
        <taxon>Litchfieldella</taxon>
    </lineage>
</organism>
<evidence type="ECO:0000313" key="6">
    <source>
        <dbReference type="EMBL" id="EPC00202.1"/>
    </source>
</evidence>
<dbReference type="PANTHER" id="PTHR47506">
    <property type="entry name" value="TRANSCRIPTIONAL REGULATORY PROTEIN"/>
    <property type="match status" value="1"/>
</dbReference>
<proteinExistence type="predicted"/>
<evidence type="ECO:0000313" key="7">
    <source>
        <dbReference type="Proteomes" id="UP000014463"/>
    </source>
</evidence>
<evidence type="ECO:0000256" key="2">
    <source>
        <dbReference type="ARBA" id="ARBA00023125"/>
    </source>
</evidence>
<comment type="caution">
    <text evidence="6">The sequence shown here is derived from an EMBL/GenBank/DDBJ whole genome shotgun (WGS) entry which is preliminary data.</text>
</comment>
<evidence type="ECO:0000256" key="4">
    <source>
        <dbReference type="PROSITE-ProRule" id="PRU00335"/>
    </source>
</evidence>
<dbReference type="Pfam" id="PF00440">
    <property type="entry name" value="TetR_N"/>
    <property type="match status" value="1"/>
</dbReference>
<dbReference type="Gene3D" id="1.10.10.60">
    <property type="entry name" value="Homeodomain-like"/>
    <property type="match status" value="1"/>
</dbReference>
<feature type="DNA-binding region" description="H-T-H motif" evidence="4">
    <location>
        <begin position="32"/>
        <end position="51"/>
    </location>
</feature>
<accession>S2KDC5</accession>
<keyword evidence="1" id="KW-0805">Transcription regulation</keyword>
<dbReference type="eggNOG" id="COG1309">
    <property type="taxonomic scope" value="Bacteria"/>
</dbReference>
<dbReference type="InterPro" id="IPR023772">
    <property type="entry name" value="DNA-bd_HTH_TetR-type_CS"/>
</dbReference>
<gene>
    <name evidence="6" type="ORF">L861_06835</name>
</gene>
<keyword evidence="2 4" id="KW-0238">DNA-binding</keyword>
<dbReference type="PANTHER" id="PTHR47506:SF7">
    <property type="entry name" value="TRANSCRIPTIONAL REGULATORY PROTEIN"/>
    <property type="match status" value="1"/>
</dbReference>
<name>S2KDC5_LITA3</name>
<dbReference type="AlphaFoldDB" id="S2KDC5"/>
<evidence type="ECO:0000259" key="5">
    <source>
        <dbReference type="PROSITE" id="PS50977"/>
    </source>
</evidence>